<dbReference type="Pfam" id="PF00069">
    <property type="entry name" value="Pkinase"/>
    <property type="match status" value="1"/>
</dbReference>
<feature type="transmembrane region" description="Helical" evidence="11">
    <location>
        <begin position="276"/>
        <end position="299"/>
    </location>
</feature>
<dbReference type="PROSITE" id="PS51473">
    <property type="entry name" value="GNK2"/>
    <property type="match status" value="2"/>
</dbReference>
<keyword evidence="11" id="KW-1133">Transmembrane helix</keyword>
<evidence type="ECO:0000313" key="15">
    <source>
        <dbReference type="Proteomes" id="UP001281410"/>
    </source>
</evidence>
<dbReference type="CDD" id="cd14066">
    <property type="entry name" value="STKc_IRAK"/>
    <property type="match status" value="1"/>
</dbReference>
<evidence type="ECO:0000256" key="9">
    <source>
        <dbReference type="ARBA" id="ARBA00023180"/>
    </source>
</evidence>
<feature type="domain" description="Protein kinase" evidence="12">
    <location>
        <begin position="338"/>
        <end position="613"/>
    </location>
</feature>
<comment type="caution">
    <text evidence="14">The sequence shown here is derived from an EMBL/GenBank/DDBJ whole genome shotgun (WGS) entry which is preliminary data.</text>
</comment>
<keyword evidence="3" id="KW-0732">Signal</keyword>
<keyword evidence="4" id="KW-0677">Repeat</keyword>
<evidence type="ECO:0000256" key="5">
    <source>
        <dbReference type="ARBA" id="ARBA00022741"/>
    </source>
</evidence>
<dbReference type="FunFam" id="1.10.510.10:FF:000336">
    <property type="entry name" value="Cysteine-rich receptor-like protein kinase 2"/>
    <property type="match status" value="1"/>
</dbReference>
<dbReference type="PROSITE" id="PS00107">
    <property type="entry name" value="PROTEIN_KINASE_ATP"/>
    <property type="match status" value="1"/>
</dbReference>
<keyword evidence="1" id="KW-0723">Serine/threonine-protein kinase</keyword>
<name>A0AAD9ZZL4_9ROSI</name>
<keyword evidence="8" id="KW-0675">Receptor</keyword>
<dbReference type="InterPro" id="IPR052059">
    <property type="entry name" value="CR_Ser/Thr_kinase"/>
</dbReference>
<evidence type="ECO:0000256" key="4">
    <source>
        <dbReference type="ARBA" id="ARBA00022737"/>
    </source>
</evidence>
<dbReference type="GO" id="GO:0005524">
    <property type="term" value="F:ATP binding"/>
    <property type="evidence" value="ECO:0007669"/>
    <property type="project" value="UniProtKB-UniRule"/>
</dbReference>
<keyword evidence="9" id="KW-0325">Glycoprotein</keyword>
<dbReference type="GO" id="GO:0004674">
    <property type="term" value="F:protein serine/threonine kinase activity"/>
    <property type="evidence" value="ECO:0007669"/>
    <property type="project" value="UniProtKB-KW"/>
</dbReference>
<keyword evidence="5 10" id="KW-0547">Nucleotide-binding</keyword>
<keyword evidence="7 10" id="KW-0067">ATP-binding</keyword>
<feature type="binding site" evidence="10">
    <location>
        <position position="366"/>
    </location>
    <ligand>
        <name>ATP</name>
        <dbReference type="ChEBI" id="CHEBI:30616"/>
    </ligand>
</feature>
<dbReference type="CDD" id="cd23509">
    <property type="entry name" value="Gnk2-like"/>
    <property type="match status" value="2"/>
</dbReference>
<dbReference type="InterPro" id="IPR002902">
    <property type="entry name" value="GNK2"/>
</dbReference>
<evidence type="ECO:0008006" key="16">
    <source>
        <dbReference type="Google" id="ProtNLM"/>
    </source>
</evidence>
<keyword evidence="11" id="KW-0472">Membrane</keyword>
<gene>
    <name evidence="14" type="ORF">Dsin_026949</name>
</gene>
<proteinExistence type="predicted"/>
<evidence type="ECO:0000259" key="12">
    <source>
        <dbReference type="PROSITE" id="PS50011"/>
    </source>
</evidence>
<dbReference type="Pfam" id="PF01657">
    <property type="entry name" value="Stress-antifung"/>
    <property type="match status" value="2"/>
</dbReference>
<sequence>MIMIMNQKLLLSVSLTCLFMIIFFINFKQAFSDPQTYLINNGCSQYNVTDMSDFNTSINTTFANLRIQLDAGKLFATAQQPRGSSPVYAMIQCRSYLSPADCVACYAAAESLIRNCSASNGARVVYLGCSLRYESSLFYDQSTQEGRFGFCGNRTALQATAFGAAVKELVQNLQVTTPKISGFFVASKEELVGGGGGNNTAVYGVAQCVETISESGCRDCLATAYDNIQRCFVNAFGWAVDVGCFLRYSDTPFFADNQTTNLAPFLKMASSSKKKAIIGGVVGGGTSLVLVAIFFLIWFKFYRKRKTTTGKGNLLDATEFQGPVNYRYKDLISATASFSEENKLGEGGFGDIYKGTLENGKIVAVKRLVIGASRRIVSDFENEVKLISNVHHRNLIRLLGCCSTPDLLLVYEYMAHSSLDKFLFGEKRGSLNWKQRFDIIVGTARGLAYLHEDFHVCIIHRDIKPSNILLDEDFQPKIADFGLARLLPENQSHLSTKFAGTLGYTAPEYAIHGQLSVKVDAYSYGVVVLEIISGRKSTDQSKDAEEYLLKHAWKLYENDMHKDLVDETLDPSEYTEEEIKKVTEIALMCTQSTAASRPTMSHVVVLLKSNGILDPKPITAPTFVDTNNKIREDTSTSTGSTASNATASISQLSAQPNIEAKNHVLTSVQRRLSQRSSAYLAMDFSLAEVRKAVFDMYPTKAPSPDGLPTLFYQKNWDCVGPSVMEACLRCLNSGGSLKAVNDTLITLIPKRLGFPDRWVSRVMESVSTVLFSFLVNGEFKRMIFQVSKCGRTGHVISNLFFADNSLLFTAATESECLVIRRLLENYSKASGQLVNYNKSVVCMSKAISTLEGNRLAAIIVVRKVRCHEKYLGLPSFASRNRRELFNSIKDRMWGKIKGWQEKLLSTGGKEVLIKSVLQSIPAYTLSVFHIPKGLVSEIHGLCTRFWWGSFEKKRKLHWACWRKLCANKYSGGAEFSRLVCVR</sequence>
<dbReference type="PROSITE" id="PS50011">
    <property type="entry name" value="PROTEIN_KINASE_DOM"/>
    <property type="match status" value="1"/>
</dbReference>
<evidence type="ECO:0000256" key="3">
    <source>
        <dbReference type="ARBA" id="ARBA00022729"/>
    </source>
</evidence>
<accession>A0AAD9ZZL4</accession>
<keyword evidence="6" id="KW-0418">Kinase</keyword>
<reference evidence="14" key="1">
    <citation type="journal article" date="2023" name="Plant J.">
        <title>Genome sequences and population genomics provide insights into the demographic history, inbreeding, and mutation load of two 'living fossil' tree species of Dipteronia.</title>
        <authorList>
            <person name="Feng Y."/>
            <person name="Comes H.P."/>
            <person name="Chen J."/>
            <person name="Zhu S."/>
            <person name="Lu R."/>
            <person name="Zhang X."/>
            <person name="Li P."/>
            <person name="Qiu J."/>
            <person name="Olsen K.M."/>
            <person name="Qiu Y."/>
        </authorList>
    </citation>
    <scope>NUCLEOTIDE SEQUENCE</scope>
    <source>
        <strain evidence="14">NBL</strain>
    </source>
</reference>
<dbReference type="AlphaFoldDB" id="A0AAD9ZZL4"/>
<dbReference type="SUPFAM" id="SSF56112">
    <property type="entry name" value="Protein kinase-like (PK-like)"/>
    <property type="match status" value="1"/>
</dbReference>
<dbReference type="InterPro" id="IPR038408">
    <property type="entry name" value="GNK2_sf"/>
</dbReference>
<dbReference type="FunFam" id="3.30.430.20:FF:000017">
    <property type="entry name" value="Cysteine-rich receptor-like protein kinase 2"/>
    <property type="match status" value="1"/>
</dbReference>
<dbReference type="EMBL" id="JANJYJ010000008">
    <property type="protein sequence ID" value="KAK3195639.1"/>
    <property type="molecule type" value="Genomic_DNA"/>
</dbReference>
<evidence type="ECO:0000256" key="6">
    <source>
        <dbReference type="ARBA" id="ARBA00022777"/>
    </source>
</evidence>
<evidence type="ECO:0000313" key="14">
    <source>
        <dbReference type="EMBL" id="KAK3195639.1"/>
    </source>
</evidence>
<keyword evidence="15" id="KW-1185">Reference proteome</keyword>
<dbReference type="InterPro" id="IPR011009">
    <property type="entry name" value="Kinase-like_dom_sf"/>
</dbReference>
<dbReference type="InterPro" id="IPR008271">
    <property type="entry name" value="Ser/Thr_kinase_AS"/>
</dbReference>
<dbReference type="FunFam" id="3.30.200.20:FF:000177">
    <property type="entry name" value="Cysteine-rich receptor-like protein kinase 2"/>
    <property type="match status" value="1"/>
</dbReference>
<evidence type="ECO:0000256" key="8">
    <source>
        <dbReference type="ARBA" id="ARBA00023170"/>
    </source>
</evidence>
<feature type="domain" description="Gnk2-homologous" evidence="13">
    <location>
        <begin position="36"/>
        <end position="138"/>
    </location>
</feature>
<dbReference type="Gene3D" id="3.30.200.20">
    <property type="entry name" value="Phosphorylase Kinase, domain 1"/>
    <property type="match status" value="1"/>
</dbReference>
<evidence type="ECO:0000256" key="7">
    <source>
        <dbReference type="ARBA" id="ARBA00022840"/>
    </source>
</evidence>
<dbReference type="InterPro" id="IPR017441">
    <property type="entry name" value="Protein_kinase_ATP_BS"/>
</dbReference>
<evidence type="ECO:0000256" key="11">
    <source>
        <dbReference type="SAM" id="Phobius"/>
    </source>
</evidence>
<evidence type="ECO:0000259" key="13">
    <source>
        <dbReference type="PROSITE" id="PS51473"/>
    </source>
</evidence>
<dbReference type="Gene3D" id="1.10.510.10">
    <property type="entry name" value="Transferase(Phosphotransferase) domain 1"/>
    <property type="match status" value="1"/>
</dbReference>
<protein>
    <recommendedName>
        <fullName evidence="16">Cysteine-rich receptor-like protein kinase 2</fullName>
    </recommendedName>
</protein>
<dbReference type="InterPro" id="IPR000719">
    <property type="entry name" value="Prot_kinase_dom"/>
</dbReference>
<dbReference type="PANTHER" id="PTHR47973">
    <property type="entry name" value="CYSTEINE-RICH RECEPTOR-LIKE PROTEIN KINASE 3"/>
    <property type="match status" value="1"/>
</dbReference>
<feature type="domain" description="Gnk2-homologous" evidence="13">
    <location>
        <begin position="144"/>
        <end position="253"/>
    </location>
</feature>
<dbReference type="Proteomes" id="UP001281410">
    <property type="component" value="Unassembled WGS sequence"/>
</dbReference>
<evidence type="ECO:0000256" key="10">
    <source>
        <dbReference type="PROSITE-ProRule" id="PRU10141"/>
    </source>
</evidence>
<organism evidence="14 15">
    <name type="scientific">Dipteronia sinensis</name>
    <dbReference type="NCBI Taxonomy" id="43782"/>
    <lineage>
        <taxon>Eukaryota</taxon>
        <taxon>Viridiplantae</taxon>
        <taxon>Streptophyta</taxon>
        <taxon>Embryophyta</taxon>
        <taxon>Tracheophyta</taxon>
        <taxon>Spermatophyta</taxon>
        <taxon>Magnoliopsida</taxon>
        <taxon>eudicotyledons</taxon>
        <taxon>Gunneridae</taxon>
        <taxon>Pentapetalae</taxon>
        <taxon>rosids</taxon>
        <taxon>malvids</taxon>
        <taxon>Sapindales</taxon>
        <taxon>Sapindaceae</taxon>
        <taxon>Hippocastanoideae</taxon>
        <taxon>Acereae</taxon>
        <taxon>Dipteronia</taxon>
    </lineage>
</organism>
<dbReference type="Gene3D" id="3.30.430.20">
    <property type="entry name" value="Gnk2 domain, C-X8-C-X2-C motif"/>
    <property type="match status" value="2"/>
</dbReference>
<keyword evidence="11" id="KW-0812">Transmembrane</keyword>
<evidence type="ECO:0000256" key="1">
    <source>
        <dbReference type="ARBA" id="ARBA00022527"/>
    </source>
</evidence>
<keyword evidence="2" id="KW-0808">Transferase</keyword>
<dbReference type="PROSITE" id="PS00108">
    <property type="entry name" value="PROTEIN_KINASE_ST"/>
    <property type="match status" value="1"/>
</dbReference>
<evidence type="ECO:0000256" key="2">
    <source>
        <dbReference type="ARBA" id="ARBA00022679"/>
    </source>
</evidence>
<dbReference type="SMART" id="SM00220">
    <property type="entry name" value="S_TKc"/>
    <property type="match status" value="1"/>
</dbReference>